<feature type="region of interest" description="Disordered" evidence="2">
    <location>
        <begin position="1"/>
        <end position="31"/>
    </location>
</feature>
<dbReference type="NCBIfam" id="TIGR00481">
    <property type="entry name" value="YbhB/YbcL family Raf kinase inhibitor-like protein"/>
    <property type="match status" value="1"/>
</dbReference>
<evidence type="ECO:0000313" key="4">
    <source>
        <dbReference type="Proteomes" id="UP001501599"/>
    </source>
</evidence>
<feature type="compositionally biased region" description="Basic and acidic residues" evidence="2">
    <location>
        <begin position="1"/>
        <end position="12"/>
    </location>
</feature>
<dbReference type="PANTHER" id="PTHR30289">
    <property type="entry name" value="UNCHARACTERIZED PROTEIN YBCL-RELATED"/>
    <property type="match status" value="1"/>
</dbReference>
<sequence length="149" mass="15878">MGPHVADLRISTDDYEPDGPMPERLSKDGGNEVPAFSVTGVPEDAVELALVVHDPDAPMVRGFTHWVVYGLPAQDGPIDPSVGRAAPTTAGEPGWYGPQPPAGHGTHRYYAWVYALSAPVSGEPTREAFLDRDGGSILEQARVVGTFSR</sequence>
<dbReference type="Proteomes" id="UP001501599">
    <property type="component" value="Unassembled WGS sequence"/>
</dbReference>
<dbReference type="PANTHER" id="PTHR30289:SF1">
    <property type="entry name" value="PEBP (PHOSPHATIDYLETHANOLAMINE-BINDING PROTEIN) FAMILY PROTEIN"/>
    <property type="match status" value="1"/>
</dbReference>
<dbReference type="InterPro" id="IPR008914">
    <property type="entry name" value="PEBP"/>
</dbReference>
<dbReference type="Pfam" id="PF01161">
    <property type="entry name" value="PBP"/>
    <property type="match status" value="1"/>
</dbReference>
<organism evidence="3 4">
    <name type="scientific">Agrococcus versicolor</name>
    <dbReference type="NCBI Taxonomy" id="501482"/>
    <lineage>
        <taxon>Bacteria</taxon>
        <taxon>Bacillati</taxon>
        <taxon>Actinomycetota</taxon>
        <taxon>Actinomycetes</taxon>
        <taxon>Micrococcales</taxon>
        <taxon>Microbacteriaceae</taxon>
        <taxon>Agrococcus</taxon>
    </lineage>
</organism>
<comment type="similarity">
    <text evidence="1">Belongs to the UPF0098 family.</text>
</comment>
<name>A0ABP5M8H1_9MICO</name>
<proteinExistence type="inferred from homology"/>
<dbReference type="Gene3D" id="3.90.280.10">
    <property type="entry name" value="PEBP-like"/>
    <property type="match status" value="1"/>
</dbReference>
<evidence type="ECO:0000256" key="2">
    <source>
        <dbReference type="SAM" id="MobiDB-lite"/>
    </source>
</evidence>
<protein>
    <submittedName>
        <fullName evidence="3">YbhB/YbcL family Raf kinase inhibitor-like protein</fullName>
    </submittedName>
</protein>
<keyword evidence="4" id="KW-1185">Reference proteome</keyword>
<gene>
    <name evidence="3" type="ORF">GCM10009846_00860</name>
</gene>
<keyword evidence="3" id="KW-0649">Protein kinase inhibitor</keyword>
<dbReference type="SUPFAM" id="SSF49777">
    <property type="entry name" value="PEBP-like"/>
    <property type="match status" value="1"/>
</dbReference>
<dbReference type="InterPro" id="IPR036610">
    <property type="entry name" value="PEBP-like_sf"/>
</dbReference>
<reference evidence="4" key="1">
    <citation type="journal article" date="2019" name="Int. J. Syst. Evol. Microbiol.">
        <title>The Global Catalogue of Microorganisms (GCM) 10K type strain sequencing project: providing services to taxonomists for standard genome sequencing and annotation.</title>
        <authorList>
            <consortium name="The Broad Institute Genomics Platform"/>
            <consortium name="The Broad Institute Genome Sequencing Center for Infectious Disease"/>
            <person name="Wu L."/>
            <person name="Ma J."/>
        </authorList>
    </citation>
    <scope>NUCLEOTIDE SEQUENCE [LARGE SCALE GENOMIC DNA]</scope>
    <source>
        <strain evidence="4">JCM 16026</strain>
    </source>
</reference>
<accession>A0ABP5M8H1</accession>
<dbReference type="GO" id="GO:0004860">
    <property type="term" value="F:protein kinase inhibitor activity"/>
    <property type="evidence" value="ECO:0007669"/>
    <property type="project" value="UniProtKB-KW"/>
</dbReference>
<dbReference type="EMBL" id="BAAAQT010000001">
    <property type="protein sequence ID" value="GAA2170438.1"/>
    <property type="molecule type" value="Genomic_DNA"/>
</dbReference>
<evidence type="ECO:0000256" key="1">
    <source>
        <dbReference type="ARBA" id="ARBA00007120"/>
    </source>
</evidence>
<evidence type="ECO:0000313" key="3">
    <source>
        <dbReference type="EMBL" id="GAA2170438.1"/>
    </source>
</evidence>
<comment type="caution">
    <text evidence="3">The sequence shown here is derived from an EMBL/GenBank/DDBJ whole genome shotgun (WGS) entry which is preliminary data.</text>
</comment>
<feature type="region of interest" description="Disordered" evidence="2">
    <location>
        <begin position="79"/>
        <end position="100"/>
    </location>
</feature>
<dbReference type="CDD" id="cd00865">
    <property type="entry name" value="PEBP_bact_arch"/>
    <property type="match status" value="1"/>
</dbReference>
<dbReference type="InterPro" id="IPR005247">
    <property type="entry name" value="YbhB_YbcL/LppC-like"/>
</dbReference>